<evidence type="ECO:0000256" key="6">
    <source>
        <dbReference type="HAMAP-Rule" id="MF_00904"/>
    </source>
</evidence>
<dbReference type="OrthoDB" id="6414235at2"/>
<comment type="subcellular location">
    <subcellularLocation>
        <location evidence="6">Cell inner membrane</location>
        <topology evidence="6">Single-pass membrane protein</topology>
    </subcellularLocation>
</comment>
<keyword evidence="5 6" id="KW-0472">Membrane</keyword>
<dbReference type="HAMAP" id="MF_00904">
    <property type="entry name" value="Modulator_MzrA"/>
    <property type="match status" value="1"/>
</dbReference>
<organism evidence="8 9">
    <name type="scientific">Ewingella americana</name>
    <dbReference type="NCBI Taxonomy" id="41202"/>
    <lineage>
        <taxon>Bacteria</taxon>
        <taxon>Pseudomonadati</taxon>
        <taxon>Pseudomonadota</taxon>
        <taxon>Gammaproteobacteria</taxon>
        <taxon>Enterobacterales</taxon>
        <taxon>Yersiniaceae</taxon>
        <taxon>Ewingella</taxon>
    </lineage>
</organism>
<dbReference type="EMBL" id="RCZD01000005">
    <property type="protein sequence ID" value="TPG61922.1"/>
    <property type="molecule type" value="Genomic_DNA"/>
</dbReference>
<dbReference type="RefSeq" id="WP_140472461.1">
    <property type="nucleotide sequence ID" value="NZ_RCZD01000005.1"/>
</dbReference>
<dbReference type="NCBIfam" id="NF007915">
    <property type="entry name" value="PRK10629.1"/>
    <property type="match status" value="1"/>
</dbReference>
<accession>A0A502GK48</accession>
<dbReference type="Gene3D" id="3.30.70.260">
    <property type="match status" value="1"/>
</dbReference>
<gene>
    <name evidence="6 8" type="primary">mzrA</name>
    <name evidence="8" type="ORF">EAH77_10715</name>
</gene>
<comment type="function">
    <text evidence="6">Modulates the activity of the EnvZ/OmpR two-component regulatory system, probably by directly modulating EnvZ enzymatic activity and increasing stability of phosphorylated OmpR.</text>
</comment>
<keyword evidence="9" id="KW-1185">Reference proteome</keyword>
<evidence type="ECO:0000256" key="2">
    <source>
        <dbReference type="ARBA" id="ARBA00022519"/>
    </source>
</evidence>
<evidence type="ECO:0000256" key="5">
    <source>
        <dbReference type="ARBA" id="ARBA00023136"/>
    </source>
</evidence>
<dbReference type="AlphaFoldDB" id="A0A502GK48"/>
<reference evidence="8 9" key="1">
    <citation type="journal article" date="2019" name="Environ. Microbiol.">
        <title>Species interactions and distinct microbial communities in high Arctic permafrost affected cryosols are associated with the CH4 and CO2 gas fluxes.</title>
        <authorList>
            <person name="Altshuler I."/>
            <person name="Hamel J."/>
            <person name="Turney S."/>
            <person name="Magnuson E."/>
            <person name="Levesque R."/>
            <person name="Greer C."/>
            <person name="Whyte L.G."/>
        </authorList>
    </citation>
    <scope>NUCLEOTIDE SEQUENCE [LARGE SCALE GENOMIC DNA]</scope>
    <source>
        <strain evidence="8 9">E4</strain>
    </source>
</reference>
<dbReference type="GO" id="GO:0019901">
    <property type="term" value="F:protein kinase binding"/>
    <property type="evidence" value="ECO:0007669"/>
    <property type="project" value="UniProtKB-UniRule"/>
</dbReference>
<evidence type="ECO:0000313" key="8">
    <source>
        <dbReference type="EMBL" id="TPG61922.1"/>
    </source>
</evidence>
<evidence type="ECO:0000256" key="1">
    <source>
        <dbReference type="ARBA" id="ARBA00022475"/>
    </source>
</evidence>
<dbReference type="GO" id="GO:0005886">
    <property type="term" value="C:plasma membrane"/>
    <property type="evidence" value="ECO:0007669"/>
    <property type="project" value="UniProtKB-SubCell"/>
</dbReference>
<keyword evidence="4 6" id="KW-1133">Transmembrane helix</keyword>
<keyword evidence="1 6" id="KW-1003">Cell membrane</keyword>
<dbReference type="InterPro" id="IPR027398">
    <property type="entry name" value="SecD-TM"/>
</dbReference>
<evidence type="ECO:0000259" key="7">
    <source>
        <dbReference type="Pfam" id="PF13721"/>
    </source>
</evidence>
<comment type="similarity">
    <text evidence="6">Belongs to the MzrA family.</text>
</comment>
<keyword evidence="3 6" id="KW-0812">Transmembrane</keyword>
<name>A0A502GK48_9GAMM</name>
<dbReference type="InterPro" id="IPR026574">
    <property type="entry name" value="Modulator_MzrA"/>
</dbReference>
<evidence type="ECO:0000313" key="9">
    <source>
        <dbReference type="Proteomes" id="UP000317663"/>
    </source>
</evidence>
<comment type="subunit">
    <text evidence="6">Interacts with EnvZ.</text>
</comment>
<proteinExistence type="inferred from homology"/>
<evidence type="ECO:0000256" key="3">
    <source>
        <dbReference type="ARBA" id="ARBA00022692"/>
    </source>
</evidence>
<dbReference type="Proteomes" id="UP000317663">
    <property type="component" value="Unassembled WGS sequence"/>
</dbReference>
<keyword evidence="2 6" id="KW-0997">Cell inner membrane</keyword>
<protein>
    <recommendedName>
        <fullName evidence="6">Modulator protein MzrA</fullName>
    </recommendedName>
</protein>
<sequence length="128" mass="14249">MKNLRFKRPILWPVTLITLLLIAAAMGFAFSRMPQNTNALQIRPARAGLTLPDGFFVYQSLNERGIRIKSITPVDDGLIVQLDSGEQRMLAERALQDILPMGFSIKLCEPTQSPSWVKKLSGNPLKVG</sequence>
<dbReference type="Pfam" id="PF13721">
    <property type="entry name" value="SecD-TM1"/>
    <property type="match status" value="1"/>
</dbReference>
<evidence type="ECO:0000256" key="4">
    <source>
        <dbReference type="ARBA" id="ARBA00022989"/>
    </source>
</evidence>
<comment type="caution">
    <text evidence="8">The sequence shown here is derived from an EMBL/GenBank/DDBJ whole genome shotgun (WGS) entry which is preliminary data.</text>
</comment>
<feature type="domain" description="SecD export protein N-terminal TM" evidence="7">
    <location>
        <begin position="10"/>
        <end position="106"/>
    </location>
</feature>